<dbReference type="Proteomes" id="UP000178106">
    <property type="component" value="Unassembled WGS sequence"/>
</dbReference>
<dbReference type="GO" id="GO:0051083">
    <property type="term" value="P:'de novo' cotranslational protein folding"/>
    <property type="evidence" value="ECO:0007669"/>
    <property type="project" value="TreeGrafter"/>
</dbReference>
<feature type="domain" description="Trigger factor C-terminal" evidence="11">
    <location>
        <begin position="198"/>
        <end position="336"/>
    </location>
</feature>
<dbReference type="Gene3D" id="1.10.3120.10">
    <property type="entry name" value="Trigger factor, C-terminal domain"/>
    <property type="match status" value="1"/>
</dbReference>
<dbReference type="PANTHER" id="PTHR30560">
    <property type="entry name" value="TRIGGER FACTOR CHAPERONE AND PEPTIDYL-PROLYL CIS/TRANS ISOMERASE"/>
    <property type="match status" value="1"/>
</dbReference>
<reference evidence="12 13" key="1">
    <citation type="journal article" date="2016" name="Nat. Commun.">
        <title>Thousands of microbial genomes shed light on interconnected biogeochemical processes in an aquifer system.</title>
        <authorList>
            <person name="Anantharaman K."/>
            <person name="Brown C.T."/>
            <person name="Hug L.A."/>
            <person name="Sharon I."/>
            <person name="Castelle C.J."/>
            <person name="Probst A.J."/>
            <person name="Thomas B.C."/>
            <person name="Singh A."/>
            <person name="Wilkins M.J."/>
            <person name="Karaoz U."/>
            <person name="Brodie E.L."/>
            <person name="Williams K.H."/>
            <person name="Hubbard S.S."/>
            <person name="Banfield J.F."/>
        </authorList>
    </citation>
    <scope>NUCLEOTIDE SEQUENCE [LARGE SCALE GENOMIC DNA]</scope>
</reference>
<gene>
    <name evidence="12" type="ORF">A2494_00340</name>
</gene>
<proteinExistence type="inferred from homology"/>
<keyword evidence="7" id="KW-0143">Chaperone</keyword>
<dbReference type="Pfam" id="PF05698">
    <property type="entry name" value="Trigger_C"/>
    <property type="match status" value="1"/>
</dbReference>
<evidence type="ECO:0000313" key="12">
    <source>
        <dbReference type="EMBL" id="OGZ17269.1"/>
    </source>
</evidence>
<dbReference type="InterPro" id="IPR008881">
    <property type="entry name" value="Trigger_fac_ribosome-bd_bac"/>
</dbReference>
<dbReference type="GO" id="GO:0043335">
    <property type="term" value="P:protein unfolding"/>
    <property type="evidence" value="ECO:0007669"/>
    <property type="project" value="TreeGrafter"/>
</dbReference>
<keyword evidence="8" id="KW-0413">Isomerase</keyword>
<dbReference type="SUPFAM" id="SSF102735">
    <property type="entry name" value="Trigger factor ribosome-binding domain"/>
    <property type="match status" value="1"/>
</dbReference>
<dbReference type="GO" id="GO:0015031">
    <property type="term" value="P:protein transport"/>
    <property type="evidence" value="ECO:0007669"/>
    <property type="project" value="InterPro"/>
</dbReference>
<keyword evidence="6" id="KW-0697">Rotamase</keyword>
<evidence type="ECO:0000256" key="9">
    <source>
        <dbReference type="ARBA" id="ARBA00029986"/>
    </source>
</evidence>
<evidence type="ECO:0000256" key="1">
    <source>
        <dbReference type="ARBA" id="ARBA00000971"/>
    </source>
</evidence>
<comment type="similarity">
    <text evidence="3">Belongs to the FKBP-type PPIase family. Tig subfamily.</text>
</comment>
<dbReference type="InterPro" id="IPR008880">
    <property type="entry name" value="Trigger_fac_C"/>
</dbReference>
<evidence type="ECO:0000259" key="10">
    <source>
        <dbReference type="Pfam" id="PF05697"/>
    </source>
</evidence>
<evidence type="ECO:0000256" key="4">
    <source>
        <dbReference type="ARBA" id="ARBA00013194"/>
    </source>
</evidence>
<accession>A0A1G2DUF7</accession>
<dbReference type="AlphaFoldDB" id="A0A1G2DUF7"/>
<dbReference type="InterPro" id="IPR036611">
    <property type="entry name" value="Trigger_fac_ribosome-bd_sf"/>
</dbReference>
<dbReference type="GO" id="GO:0044183">
    <property type="term" value="F:protein folding chaperone"/>
    <property type="evidence" value="ECO:0007669"/>
    <property type="project" value="TreeGrafter"/>
</dbReference>
<dbReference type="SUPFAM" id="SSF109998">
    <property type="entry name" value="Triger factor/SurA peptide-binding domain-like"/>
    <property type="match status" value="1"/>
</dbReference>
<dbReference type="Gene3D" id="3.30.70.1050">
    <property type="entry name" value="Trigger factor ribosome-binding domain"/>
    <property type="match status" value="1"/>
</dbReference>
<comment type="subcellular location">
    <subcellularLocation>
        <location evidence="2">Cytoplasm</location>
    </subcellularLocation>
</comment>
<dbReference type="GO" id="GO:0043022">
    <property type="term" value="F:ribosome binding"/>
    <property type="evidence" value="ECO:0007669"/>
    <property type="project" value="TreeGrafter"/>
</dbReference>
<evidence type="ECO:0000256" key="8">
    <source>
        <dbReference type="ARBA" id="ARBA00023235"/>
    </source>
</evidence>
<evidence type="ECO:0000259" key="11">
    <source>
        <dbReference type="Pfam" id="PF05698"/>
    </source>
</evidence>
<dbReference type="PANTHER" id="PTHR30560:SF3">
    <property type="entry name" value="TRIGGER FACTOR-LIKE PROTEIN TIG, CHLOROPLASTIC"/>
    <property type="match status" value="1"/>
</dbReference>
<dbReference type="GO" id="GO:0005737">
    <property type="term" value="C:cytoplasm"/>
    <property type="evidence" value="ECO:0007669"/>
    <property type="project" value="UniProtKB-SubCell"/>
</dbReference>
<sequence length="353" mass="40222">MIATHMEQSTTYKVNITKLPNSQVEIKATIPAEEFDGARNEAIKHIGADIELPGFRKGHVPEKMLIQKIGEVAILEEMAEIVIGKTYPKIIAQEKLDVLGRPTVTIQKIALGNPLEFTIVSAIFPEITLADYKKIAAKEMSKKETIEVSEEDMAKTLEQIQRMRATNDAKKEGKEPTEDAELPTLDDEYVKTLGDFTSVEDFKAKLKENIQKEKERESQDKKRVTIMEAIAEDSTIELPEIIVEQELARMEDEFSHDITRMGMTFDDYLKAIKKTREDMVKDWRPDAEKRAKTQLITAKIAELENLSPDEEAMKKESAILKQHYPDAPEDRVQGFVHMILTNQKVFAFLESQK</sequence>
<dbReference type="GO" id="GO:0003755">
    <property type="term" value="F:peptidyl-prolyl cis-trans isomerase activity"/>
    <property type="evidence" value="ECO:0007669"/>
    <property type="project" value="UniProtKB-KW"/>
</dbReference>
<dbReference type="EC" id="5.2.1.8" evidence="4"/>
<comment type="caution">
    <text evidence="12">The sequence shown here is derived from an EMBL/GenBank/DDBJ whole genome shotgun (WGS) entry which is preliminary data.</text>
</comment>
<feature type="domain" description="Trigger factor ribosome-binding bacterial" evidence="10">
    <location>
        <begin position="13"/>
        <end position="160"/>
    </location>
</feature>
<evidence type="ECO:0000256" key="7">
    <source>
        <dbReference type="ARBA" id="ARBA00023186"/>
    </source>
</evidence>
<organism evidence="12 13">
    <name type="scientific">Candidatus Lloydbacteria bacterium RIFOXYC12_FULL_46_25</name>
    <dbReference type="NCBI Taxonomy" id="1798670"/>
    <lineage>
        <taxon>Bacteria</taxon>
        <taxon>Candidatus Lloydiibacteriota</taxon>
    </lineage>
</organism>
<comment type="catalytic activity">
    <reaction evidence="1">
        <text>[protein]-peptidylproline (omega=180) = [protein]-peptidylproline (omega=0)</text>
        <dbReference type="Rhea" id="RHEA:16237"/>
        <dbReference type="Rhea" id="RHEA-COMP:10747"/>
        <dbReference type="Rhea" id="RHEA-COMP:10748"/>
        <dbReference type="ChEBI" id="CHEBI:83833"/>
        <dbReference type="ChEBI" id="CHEBI:83834"/>
        <dbReference type="EC" id="5.2.1.8"/>
    </reaction>
</comment>
<dbReference type="InterPro" id="IPR037041">
    <property type="entry name" value="Trigger_fac_C_sf"/>
</dbReference>
<evidence type="ECO:0000256" key="3">
    <source>
        <dbReference type="ARBA" id="ARBA00005464"/>
    </source>
</evidence>
<name>A0A1G2DUF7_9BACT</name>
<dbReference type="InterPro" id="IPR027304">
    <property type="entry name" value="Trigger_fact/SurA_dom_sf"/>
</dbReference>
<evidence type="ECO:0000313" key="13">
    <source>
        <dbReference type="Proteomes" id="UP000178106"/>
    </source>
</evidence>
<evidence type="ECO:0000256" key="6">
    <source>
        <dbReference type="ARBA" id="ARBA00023110"/>
    </source>
</evidence>
<evidence type="ECO:0000256" key="2">
    <source>
        <dbReference type="ARBA" id="ARBA00004496"/>
    </source>
</evidence>
<protein>
    <recommendedName>
        <fullName evidence="5">Trigger factor</fullName>
        <ecNumber evidence="4">5.2.1.8</ecNumber>
    </recommendedName>
    <alternativeName>
        <fullName evidence="9">PPIase</fullName>
    </alternativeName>
</protein>
<dbReference type="EMBL" id="MHLU01000143">
    <property type="protein sequence ID" value="OGZ17269.1"/>
    <property type="molecule type" value="Genomic_DNA"/>
</dbReference>
<dbReference type="InterPro" id="IPR005215">
    <property type="entry name" value="Trig_fac"/>
</dbReference>
<dbReference type="Pfam" id="PF05697">
    <property type="entry name" value="Trigger_N"/>
    <property type="match status" value="1"/>
</dbReference>
<evidence type="ECO:0000256" key="5">
    <source>
        <dbReference type="ARBA" id="ARBA00016902"/>
    </source>
</evidence>